<feature type="non-terminal residue" evidence="4">
    <location>
        <position position="2460"/>
    </location>
</feature>
<dbReference type="GO" id="GO:0005509">
    <property type="term" value="F:calcium ion binding"/>
    <property type="evidence" value="ECO:0007669"/>
    <property type="project" value="InterPro"/>
</dbReference>
<dbReference type="InterPro" id="IPR012334">
    <property type="entry name" value="Pectin_lyas_fold"/>
</dbReference>
<dbReference type="CDD" id="cd05819">
    <property type="entry name" value="NHL"/>
    <property type="match status" value="1"/>
</dbReference>
<proteinExistence type="predicted"/>
<dbReference type="SMART" id="SM00135">
    <property type="entry name" value="LY"/>
    <property type="match status" value="3"/>
</dbReference>
<dbReference type="SUPFAM" id="SSF63825">
    <property type="entry name" value="YWTD domain"/>
    <property type="match status" value="1"/>
</dbReference>
<dbReference type="SUPFAM" id="SSF63829">
    <property type="entry name" value="Calcium-dependent phosphotriesterase"/>
    <property type="match status" value="2"/>
</dbReference>
<dbReference type="Gene3D" id="2.120.10.30">
    <property type="entry name" value="TolB, C-terminal domain"/>
    <property type="match status" value="1"/>
</dbReference>
<dbReference type="GO" id="GO:0016020">
    <property type="term" value="C:membrane"/>
    <property type="evidence" value="ECO:0007669"/>
    <property type="project" value="InterPro"/>
</dbReference>
<evidence type="ECO:0000313" key="5">
    <source>
        <dbReference type="Proteomes" id="UP000295620"/>
    </source>
</evidence>
<accession>A0A4R6SQ04</accession>
<dbReference type="PANTHER" id="PTHR13833">
    <property type="match status" value="1"/>
</dbReference>
<dbReference type="SUPFAM" id="SSF51126">
    <property type="entry name" value="Pectin lyase-like"/>
    <property type="match status" value="2"/>
</dbReference>
<dbReference type="InterPro" id="IPR013783">
    <property type="entry name" value="Ig-like_fold"/>
</dbReference>
<dbReference type="InterPro" id="IPR036116">
    <property type="entry name" value="FN3_sf"/>
</dbReference>
<dbReference type="InterPro" id="IPR006626">
    <property type="entry name" value="PbH1"/>
</dbReference>
<keyword evidence="1" id="KW-0677">Repeat</keyword>
<protein>
    <submittedName>
        <fullName evidence="4">Putative Ig domain-containing protein</fullName>
    </submittedName>
</protein>
<dbReference type="Gene3D" id="2.60.40.10">
    <property type="entry name" value="Immunoglobulins"/>
    <property type="match status" value="6"/>
</dbReference>
<dbReference type="SMART" id="SM00710">
    <property type="entry name" value="PbH1"/>
    <property type="match status" value="11"/>
</dbReference>
<dbReference type="SUPFAM" id="SSF49265">
    <property type="entry name" value="Fibronectin type III"/>
    <property type="match status" value="1"/>
</dbReference>
<keyword evidence="5" id="KW-1185">Reference proteome</keyword>
<evidence type="ECO:0000256" key="1">
    <source>
        <dbReference type="ARBA" id="ARBA00022737"/>
    </source>
</evidence>
<sequence length="2460" mass="254372">MQFDQTTHWGRFTLFRSTSLSFVLNLSHFNKNLNGPLNLSRMKKLLLLIFSLIALHTSAAIKYVNWNATGANNGTSWNDAYTVLQSALISAVAGDEIWVAKGTYHPTVRAGDGTRDQDKAFVLVPNVKIFGGFAGTETDLAGRNWTTNTTILSGDLDNSGTLTNADAAHVVISSGAVGSAELNGFTITGGNVYVPSDSRIVNGLQISTSYGGGIYSESSAPKLINLIVYGNKGAVGNGHGIFVSNSDLMISNTVISNNGESDSQWGGGIYVKNSNPTLTNVQVTGNTALYGGGIYSEFSNLTITNAVFSGNGRMNAIETYSGTATLTNVTISGSMYGIDISSNTQIKVFNSIIYNNAIGIYTGILGTLLVSHSLVQGMTATTNGNINGSTNPLFVNPINPSFNATSSGDYHLQSGSPIRDLGSNTYYAAGLTPDLSSIKTGLDGNDRMMGNAPEPGAYELPMITTISTSPLTYITQNKAVLGGNVTADNGTMVTERGIVISASNTRPTISDTKIISGSGMGAFSAIAAGLSAGTLYHTRAYAINTEGTAYGNIIDFTTAPPPPNISYAAPQVYTKGTAITDISPSNTGGAVPATIYGTVTQTFAGYNSPLGIGKDGLGNIYCADTYNNVLKKIAASNGAITTLATGFNAPLDAATDIFGNIYVSDFLNHQIKKISTADGSIAIVANMNEPRSLIVDELSDIYVTDGPIVRKISGVLTSTPFSSSAFLTSIDKDVNGNLFIAVFGAREIRKRDVNGIITTIASGFSEPTGLSLDPAGNLYVADRSNKNVKRISVHDGSISTVGPGFDSPQDVECDDLGNLYITELNQGQIKKMTITGYTISPELPAGLVFDGTTGKISGTPTSILASTDYKITAYNASGSNQTTLNITVNDIPPSNLSYSTPNTFTRGTTISDLTPSVDGGTVVSYSISPALTAGLNLNTTTGVIGGTPANFSAATDYTVTATNSKGSTTTVVNITVNEIAPSGLIYNTSKTYAPGVAITDLTPVNTGGTITNYSVSPNFPAGLSLNPTTGVISGTPASLTPTANYTISAANSIGTTTAVITITVRNPKTLFVKWDASGANNGDSWTDAFTDLQTALEAAIPNDELWVAKGTYKPAKKAGNGATDQHKTFVLLPNVKIFGGFAGTEPDLASRDWKANTTILSGDIDNSGTQTNGVDAFHVVVSVGDVGTAELNGFTVTGGNSTIFDYGNNPDYLINGYGIHTYAGGGIYSESSSPKLTNLIIDRNTTRDYGGGIYNSGSNPIITNTVISNNSLPSAHLGGGIYNIDSNPIITNVSITGNHASGGGGMVNRQSSPILTNVVLSGNDRCAMENYGGVITLTNVTISGNVYAAMMNWQGVLINIRNSIIYNNSSGIVNNDNSSLTNYYSLIQGLSDTNNGNIDGNADPLFVNPLVPATTSDGDYHLQPGSPLNNMGSNSFFDSGQTPELSAIIRDLDGNGRIAGAAIDLGAYEMLISADVTTSGLTALEGNNATIAGEVTSDSGNQVSERGIVLSSSNTIPMLSDTKVSSGSGTGFFYATASGLNPATLYYVRAYATNAAGTSYGSVISFMTRPPLPAIAYSAPQIYQKGTTVTAISPSNTGGTVPATVYGAVTETFTGFNNPNGAGKDGAGNMYIADTDNKLIKKISSIDGAITPASGNTKFPYDVAIDGNGDINMIISNNTQYDNRMVVRAYGLSEYIGGDTVLGATRLVTDALLDRYVANGRGLKRVTSGRGYPFYNGGKIISVEKDANGNFFMGDDATGEIQKMDINQAVTILGSGFSHPTGISADLSGNLYIADHGNSQVKKISVHDGTISIIGSGFDAPGDVECDDLGNLYVTEPGQNVVKKIAITGYTISPELPAGLAFDGKTGEISGTPTGISASADYTITAFNASGSNQTTLNITVNDVAPSSLSYQIPSAFQAGTAISDLTPTVSGGAVTAYSISPALPAGLNIDSQTGIISGTPSQFSPVLNYTVTAANSGGSITAVIRISVAVSSPVIAYNGPQTYTVNDAITSLSPVNTGGTIPSSPPTYTIGSDYGRLNDIALDAAGNMYLSIDGADYIPKIIKLSGTDGSLSTIATHTNQRFLGLALDASGNVYYAETSPGGLTSPIKRRTADGANTVTIASGFNHIQSLVVDAAGNIYFADRGNNAIGKIDVSTSQVTYFGPPLEFSHPFGVALDVAGNIYVSDTDHRAVKKISAIDGSITTIATGFTPIDLTIDATGNVYVAAEQGPVRRIDAANGSISTLAYSNFLTGLTVDPSGALYGVDNTDAIVSKLFRTGYFVSPALPAGLTIDNNTGIISGTPTAPTELNMYTITGFNESGSHSTSLDIAVIDVAPSELDYTTPNVFTKGTAITSLSPTVSGGAVTSYSISPALPTGLSFSTTTGVISGTPTVLKTATDYTVTATNTGGNTTASLNITVNDVTPSALSYTTPNVFTKGTAITSLSPTISGGAVTSYSISPA</sequence>
<dbReference type="InterPro" id="IPR015943">
    <property type="entry name" value="WD40/YVTN_repeat-like_dom_sf"/>
</dbReference>
<dbReference type="Proteomes" id="UP000295620">
    <property type="component" value="Unassembled WGS sequence"/>
</dbReference>
<comment type="caution">
    <text evidence="4">The sequence shown here is derived from an EMBL/GenBank/DDBJ whole genome shotgun (WGS) entry which is preliminary data.</text>
</comment>
<dbReference type="InterPro" id="IPR011042">
    <property type="entry name" value="6-blade_b-propeller_TolB-like"/>
</dbReference>
<name>A0A4R6SQ04_9SPHI</name>
<dbReference type="InterPro" id="IPR007742">
    <property type="entry name" value="NosD_dom"/>
</dbReference>
<feature type="domain" description="Periplasmic copper-binding protein NosD beta helix" evidence="3">
    <location>
        <begin position="203"/>
        <end position="361"/>
    </location>
</feature>
<dbReference type="PROSITE" id="PS51125">
    <property type="entry name" value="NHL"/>
    <property type="match status" value="2"/>
</dbReference>
<organism evidence="4 5">
    <name type="scientific">Pedobacter metabolipauper</name>
    <dbReference type="NCBI Taxonomy" id="425513"/>
    <lineage>
        <taxon>Bacteria</taxon>
        <taxon>Pseudomonadati</taxon>
        <taxon>Bacteroidota</taxon>
        <taxon>Sphingobacteriia</taxon>
        <taxon>Sphingobacteriales</taxon>
        <taxon>Sphingobacteriaceae</taxon>
        <taxon>Pedobacter</taxon>
    </lineage>
</organism>
<dbReference type="InterPro" id="IPR000033">
    <property type="entry name" value="LDLR_classB_rpt"/>
</dbReference>
<dbReference type="Gene3D" id="2.160.20.10">
    <property type="entry name" value="Single-stranded right-handed beta-helix, Pectin lyase-like"/>
    <property type="match status" value="2"/>
</dbReference>
<evidence type="ECO:0000313" key="4">
    <source>
        <dbReference type="EMBL" id="TDQ06177.1"/>
    </source>
</evidence>
<dbReference type="PANTHER" id="PTHR13833:SF71">
    <property type="entry name" value="NHL DOMAIN-CONTAINING PROTEIN"/>
    <property type="match status" value="1"/>
</dbReference>
<dbReference type="SUPFAM" id="SSF49313">
    <property type="entry name" value="Cadherin-like"/>
    <property type="match status" value="5"/>
</dbReference>
<dbReference type="InterPro" id="IPR015919">
    <property type="entry name" value="Cadherin-like_sf"/>
</dbReference>
<dbReference type="InterPro" id="IPR001258">
    <property type="entry name" value="NHL_repeat"/>
</dbReference>
<dbReference type="InterPro" id="IPR011050">
    <property type="entry name" value="Pectin_lyase_fold/virulence"/>
</dbReference>
<feature type="repeat" description="NHL" evidence="2">
    <location>
        <begin position="764"/>
        <end position="794"/>
    </location>
</feature>
<dbReference type="Pfam" id="PF01436">
    <property type="entry name" value="NHL"/>
    <property type="match status" value="1"/>
</dbReference>
<dbReference type="Gene3D" id="2.130.10.10">
    <property type="entry name" value="YVTN repeat-like/Quinoprotein amine dehydrogenase"/>
    <property type="match status" value="1"/>
</dbReference>
<gene>
    <name evidence="4" type="ORF">ATK78_4558</name>
</gene>
<feature type="repeat" description="NHL" evidence="2">
    <location>
        <begin position="1777"/>
        <end position="1807"/>
    </location>
</feature>
<evidence type="ECO:0000256" key="2">
    <source>
        <dbReference type="PROSITE-ProRule" id="PRU00504"/>
    </source>
</evidence>
<dbReference type="EMBL" id="SNYC01000010">
    <property type="protein sequence ID" value="TDQ06177.1"/>
    <property type="molecule type" value="Genomic_DNA"/>
</dbReference>
<dbReference type="Gene3D" id="2.40.10.500">
    <property type="match status" value="4"/>
</dbReference>
<dbReference type="Pfam" id="PF05345">
    <property type="entry name" value="He_PIG"/>
    <property type="match status" value="7"/>
</dbReference>
<reference evidence="4 5" key="1">
    <citation type="submission" date="2019-03" db="EMBL/GenBank/DDBJ databases">
        <title>Genomic Encyclopedia of Archaeal and Bacterial Type Strains, Phase II (KMG-II): from individual species to whole genera.</title>
        <authorList>
            <person name="Goeker M."/>
        </authorList>
    </citation>
    <scope>NUCLEOTIDE SEQUENCE [LARGE SCALE GENOMIC DNA]</scope>
    <source>
        <strain evidence="4 5">DSM 19035</strain>
    </source>
</reference>
<dbReference type="Pfam" id="PF05048">
    <property type="entry name" value="NosD"/>
    <property type="match status" value="1"/>
</dbReference>
<dbReference type="SUPFAM" id="SSF101898">
    <property type="entry name" value="NHL repeat"/>
    <property type="match status" value="1"/>
</dbReference>
<evidence type="ECO:0000259" key="3">
    <source>
        <dbReference type="Pfam" id="PF05048"/>
    </source>
</evidence>